<keyword evidence="1" id="KW-1133">Transmembrane helix</keyword>
<organism evidence="2 3">
    <name type="scientific">Bacteroides reticulotermitis</name>
    <dbReference type="NCBI Taxonomy" id="1133319"/>
    <lineage>
        <taxon>Bacteria</taxon>
        <taxon>Pseudomonadati</taxon>
        <taxon>Bacteroidota</taxon>
        <taxon>Bacteroidia</taxon>
        <taxon>Bacteroidales</taxon>
        <taxon>Bacteroidaceae</taxon>
        <taxon>Bacteroides</taxon>
    </lineage>
</organism>
<dbReference type="AlphaFoldDB" id="A0A840D179"/>
<dbReference type="Proteomes" id="UP000560658">
    <property type="component" value="Unassembled WGS sequence"/>
</dbReference>
<feature type="transmembrane region" description="Helical" evidence="1">
    <location>
        <begin position="12"/>
        <end position="34"/>
    </location>
</feature>
<dbReference type="EMBL" id="JACIER010000014">
    <property type="protein sequence ID" value="MBB4045366.1"/>
    <property type="molecule type" value="Genomic_DNA"/>
</dbReference>
<accession>A0A840D179</accession>
<dbReference type="RefSeq" id="WP_148298350.1">
    <property type="nucleotide sequence ID" value="NZ_JACIER010000014.1"/>
</dbReference>
<sequence length="76" mass="9507">MENKNLVYRFFYYSNIIVNRLFWGYFFLLFIYRFCISEDIPLLLSYLFFLLLGIYWGYKLARKAYDYLKAHQEEND</sequence>
<keyword evidence="3" id="KW-1185">Reference proteome</keyword>
<comment type="caution">
    <text evidence="2">The sequence shown here is derived from an EMBL/GenBank/DDBJ whole genome shotgun (WGS) entry which is preliminary data.</text>
</comment>
<proteinExistence type="predicted"/>
<evidence type="ECO:0000313" key="3">
    <source>
        <dbReference type="Proteomes" id="UP000560658"/>
    </source>
</evidence>
<evidence type="ECO:0000313" key="2">
    <source>
        <dbReference type="EMBL" id="MBB4045366.1"/>
    </source>
</evidence>
<reference evidence="2" key="1">
    <citation type="submission" date="2020-08" db="EMBL/GenBank/DDBJ databases">
        <title>Genomic Encyclopedia of Type Strains, Phase IV (KMG-IV): sequencing the most valuable type-strain genomes for metagenomic binning, comparative biology and taxonomic classification.</title>
        <authorList>
            <person name="Goeker M."/>
        </authorList>
    </citation>
    <scope>NUCLEOTIDE SEQUENCE [LARGE SCALE GENOMIC DNA]</scope>
    <source>
        <strain evidence="2">DSM 105720</strain>
    </source>
</reference>
<protein>
    <submittedName>
        <fullName evidence="2">Uncharacterized protein</fullName>
    </submittedName>
</protein>
<name>A0A840D179_9BACE</name>
<gene>
    <name evidence="2" type="ORF">GGR06_003178</name>
</gene>
<keyword evidence="1" id="KW-0812">Transmembrane</keyword>
<keyword evidence="1" id="KW-0472">Membrane</keyword>
<evidence type="ECO:0000256" key="1">
    <source>
        <dbReference type="SAM" id="Phobius"/>
    </source>
</evidence>
<feature type="transmembrane region" description="Helical" evidence="1">
    <location>
        <begin position="40"/>
        <end position="58"/>
    </location>
</feature>